<dbReference type="Proteomes" id="UP000265798">
    <property type="component" value="Unassembled WGS sequence"/>
</dbReference>
<gene>
    <name evidence="1" type="ORF">DLM75_07690</name>
</gene>
<proteinExistence type="predicted"/>
<evidence type="ECO:0000313" key="1">
    <source>
        <dbReference type="EMBL" id="RHX93021.1"/>
    </source>
</evidence>
<comment type="caution">
    <text evidence="1">The sequence shown here is derived from an EMBL/GenBank/DDBJ whole genome shotgun (WGS) entry which is preliminary data.</text>
</comment>
<accession>A0A396ZCT5</accession>
<sequence>MEVSLEELNQIEKRFRNYIFILDFLLRETRSELLENRAKREIWLERHESWKKSRSPINSEGFPRIQNAISKDVFHREFRPLQPLRNSKLKSVFPRTGRQIEFRPLSG</sequence>
<protein>
    <submittedName>
        <fullName evidence="1">Uncharacterized protein</fullName>
    </submittedName>
</protein>
<reference evidence="2" key="1">
    <citation type="submission" date="2018-05" db="EMBL/GenBank/DDBJ databases">
        <title>Leptospira yasudae sp. nov. and Leptospira stimsonii sp. nov., two pathogenic species of the genus Leptospira isolated from environmental sources.</title>
        <authorList>
            <person name="Casanovas-Massana A."/>
            <person name="Hamond C."/>
            <person name="Santos L.A."/>
            <person name="Hacker K.P."/>
            <person name="Balassiano I."/>
            <person name="Medeiros M.A."/>
            <person name="Reis M.G."/>
            <person name="Ko A.I."/>
            <person name="Wunder E.A."/>
        </authorList>
    </citation>
    <scope>NUCLEOTIDE SEQUENCE [LARGE SCALE GENOMIC DNA]</scope>
    <source>
        <strain evidence="2">Yale</strain>
    </source>
</reference>
<evidence type="ECO:0000313" key="2">
    <source>
        <dbReference type="Proteomes" id="UP000265798"/>
    </source>
</evidence>
<dbReference type="OrthoDB" id="346115at2"/>
<dbReference type="AlphaFoldDB" id="A0A396ZCT5"/>
<organism evidence="1 2">
    <name type="scientific">Leptospira stimsonii</name>
    <dbReference type="NCBI Taxonomy" id="2202203"/>
    <lineage>
        <taxon>Bacteria</taxon>
        <taxon>Pseudomonadati</taxon>
        <taxon>Spirochaetota</taxon>
        <taxon>Spirochaetia</taxon>
        <taxon>Leptospirales</taxon>
        <taxon>Leptospiraceae</taxon>
        <taxon>Leptospira</taxon>
    </lineage>
</organism>
<name>A0A396ZCT5_9LEPT</name>
<dbReference type="EMBL" id="QHCT01000001">
    <property type="protein sequence ID" value="RHX93021.1"/>
    <property type="molecule type" value="Genomic_DNA"/>
</dbReference>